<protein>
    <recommendedName>
        <fullName evidence="1">Gcp-like domain-containing protein</fullName>
    </recommendedName>
</protein>
<dbReference type="Gene3D" id="3.30.420.40">
    <property type="match status" value="2"/>
</dbReference>
<feature type="domain" description="Gcp-like" evidence="1">
    <location>
        <begin position="32"/>
        <end position="149"/>
    </location>
</feature>
<name>A0A0D5LUD6_MAREN</name>
<dbReference type="AlphaFoldDB" id="A0A0D5LUD6"/>
<dbReference type="KEGG" id="mey:TM49_19530"/>
<keyword evidence="3" id="KW-1185">Reference proteome</keyword>
<accession>A0A0D5LUD6</accession>
<dbReference type="PANTHER" id="PTHR11735">
    <property type="entry name" value="TRNA N6-ADENOSINE THREONYLCARBAMOYLTRANSFERASE"/>
    <property type="match status" value="1"/>
</dbReference>
<dbReference type="RefSeq" id="WP_045683685.1">
    <property type="nucleotide sequence ID" value="NZ_CP010803.1"/>
</dbReference>
<dbReference type="InterPro" id="IPR022496">
    <property type="entry name" value="T6A_TsaB"/>
</dbReference>
<organism evidence="2 3">
    <name type="scientific">Martelella endophytica</name>
    <dbReference type="NCBI Taxonomy" id="1486262"/>
    <lineage>
        <taxon>Bacteria</taxon>
        <taxon>Pseudomonadati</taxon>
        <taxon>Pseudomonadota</taxon>
        <taxon>Alphaproteobacteria</taxon>
        <taxon>Hyphomicrobiales</taxon>
        <taxon>Aurantimonadaceae</taxon>
        <taxon>Martelella</taxon>
    </lineage>
</organism>
<dbReference type="CDD" id="cd24032">
    <property type="entry name" value="ASKHA_NBD_TsaB"/>
    <property type="match status" value="1"/>
</dbReference>
<dbReference type="HOGENOM" id="CLU_064886_3_0_5"/>
<sequence>MIILALDTASADCAVAIADGDVVLSRAVETIGKGHAERLMPLLDACLHEAGITLQDIDRIAVNIGPGSFTGIRVGVSAARALALAIGCECVGVSSLAVLGEQQLAAHPGRAVLVTIDARRGEAFSAVYASDGAILLEPAATAYEDLAALAARFDAVATGSGAIIAGLCEASTADHVEIETIARLGLTVTPGASVSPLYLRAADARPQAGFTLPRA</sequence>
<dbReference type="GO" id="GO:0002949">
    <property type="term" value="P:tRNA threonylcarbamoyladenosine modification"/>
    <property type="evidence" value="ECO:0007669"/>
    <property type="project" value="InterPro"/>
</dbReference>
<dbReference type="NCBIfam" id="TIGR03725">
    <property type="entry name" value="T6A_YeaZ"/>
    <property type="match status" value="1"/>
</dbReference>
<dbReference type="PANTHER" id="PTHR11735:SF11">
    <property type="entry name" value="TRNA THREONYLCARBAMOYLADENOSINE BIOSYNTHESIS PROTEIN TSAB"/>
    <property type="match status" value="1"/>
</dbReference>
<dbReference type="STRING" id="1486262.TM49_19530"/>
<dbReference type="InterPro" id="IPR000905">
    <property type="entry name" value="Gcp-like_dom"/>
</dbReference>
<dbReference type="EMBL" id="CP010803">
    <property type="protein sequence ID" value="AJY47357.1"/>
    <property type="molecule type" value="Genomic_DNA"/>
</dbReference>
<dbReference type="GO" id="GO:0005829">
    <property type="term" value="C:cytosol"/>
    <property type="evidence" value="ECO:0007669"/>
    <property type="project" value="TreeGrafter"/>
</dbReference>
<reference evidence="2 3" key="1">
    <citation type="journal article" date="2015" name="Genome Announc.">
        <title>Complete genome sequence of Martelella endophytica YC6887, which has antifungal activity associated with a halophyte.</title>
        <authorList>
            <person name="Khan A."/>
            <person name="Khan H."/>
            <person name="Chung E.J."/>
            <person name="Hossain M.T."/>
            <person name="Chung Y.R."/>
        </authorList>
    </citation>
    <scope>NUCLEOTIDE SEQUENCE [LARGE SCALE GENOMIC DNA]</scope>
    <source>
        <strain evidence="2">YC6887</strain>
    </source>
</reference>
<dbReference type="InterPro" id="IPR043129">
    <property type="entry name" value="ATPase_NBD"/>
</dbReference>
<gene>
    <name evidence="2" type="ORF">TM49_19530</name>
</gene>
<proteinExistence type="predicted"/>
<dbReference type="PATRIC" id="fig|1486262.3.peg.4040"/>
<dbReference type="Proteomes" id="UP000032611">
    <property type="component" value="Chromosome"/>
</dbReference>
<dbReference type="Pfam" id="PF00814">
    <property type="entry name" value="TsaD"/>
    <property type="match status" value="1"/>
</dbReference>
<dbReference type="SUPFAM" id="SSF53067">
    <property type="entry name" value="Actin-like ATPase domain"/>
    <property type="match status" value="2"/>
</dbReference>
<evidence type="ECO:0000313" key="2">
    <source>
        <dbReference type="EMBL" id="AJY47357.1"/>
    </source>
</evidence>
<evidence type="ECO:0000259" key="1">
    <source>
        <dbReference type="Pfam" id="PF00814"/>
    </source>
</evidence>
<evidence type="ECO:0000313" key="3">
    <source>
        <dbReference type="Proteomes" id="UP000032611"/>
    </source>
</evidence>
<dbReference type="OrthoDB" id="9809995at2"/>